<dbReference type="Pfam" id="PF01554">
    <property type="entry name" value="MatE"/>
    <property type="match status" value="1"/>
</dbReference>
<feature type="transmembrane region" description="Helical" evidence="6">
    <location>
        <begin position="326"/>
        <end position="346"/>
    </location>
</feature>
<dbReference type="GO" id="GO:0016020">
    <property type="term" value="C:membrane"/>
    <property type="evidence" value="ECO:0007669"/>
    <property type="project" value="UniProtKB-SubCell"/>
</dbReference>
<keyword evidence="5 6" id="KW-0472">Membrane</keyword>
<feature type="transmembrane region" description="Helical" evidence="6">
    <location>
        <begin position="67"/>
        <end position="91"/>
    </location>
</feature>
<comment type="similarity">
    <text evidence="2">Belongs to the multi antimicrobial extrusion (MATE) (TC 2.A.66.1) family.</text>
</comment>
<feature type="transmembrane region" description="Helical" evidence="6">
    <location>
        <begin position="358"/>
        <end position="379"/>
    </location>
</feature>
<reference evidence="7" key="1">
    <citation type="journal article" date="2016" name="Nat. Genet.">
        <title>A high-quality carrot genome assembly provides new insights into carotenoid accumulation and asterid genome evolution.</title>
        <authorList>
            <person name="Iorizzo M."/>
            <person name="Ellison S."/>
            <person name="Senalik D."/>
            <person name="Zeng P."/>
            <person name="Satapoomin P."/>
            <person name="Huang J."/>
            <person name="Bowman M."/>
            <person name="Iovene M."/>
            <person name="Sanseverino W."/>
            <person name="Cavagnaro P."/>
            <person name="Yildiz M."/>
            <person name="Macko-Podgorni A."/>
            <person name="Moranska E."/>
            <person name="Grzebelus E."/>
            <person name="Grzebelus D."/>
            <person name="Ashrafi H."/>
            <person name="Zheng Z."/>
            <person name="Cheng S."/>
            <person name="Spooner D."/>
            <person name="Van Deynze A."/>
            <person name="Simon P."/>
        </authorList>
    </citation>
    <scope>NUCLEOTIDE SEQUENCE [LARGE SCALE GENOMIC DNA]</scope>
    <source>
        <tissue evidence="7">Leaf</tissue>
    </source>
</reference>
<feature type="transmembrane region" description="Helical" evidence="6">
    <location>
        <begin position="132"/>
        <end position="155"/>
    </location>
</feature>
<feature type="transmembrane region" description="Helical" evidence="6">
    <location>
        <begin position="103"/>
        <end position="120"/>
    </location>
</feature>
<evidence type="ECO:0000256" key="6">
    <source>
        <dbReference type="SAM" id="Phobius"/>
    </source>
</evidence>
<evidence type="ECO:0000256" key="3">
    <source>
        <dbReference type="ARBA" id="ARBA00022692"/>
    </source>
</evidence>
<gene>
    <name evidence="7" type="ORF">DCAR_021077</name>
</gene>
<organism evidence="7">
    <name type="scientific">Daucus carota subsp. sativus</name>
    <name type="common">Carrot</name>
    <dbReference type="NCBI Taxonomy" id="79200"/>
    <lineage>
        <taxon>Eukaryota</taxon>
        <taxon>Viridiplantae</taxon>
        <taxon>Streptophyta</taxon>
        <taxon>Embryophyta</taxon>
        <taxon>Tracheophyta</taxon>
        <taxon>Spermatophyta</taxon>
        <taxon>Magnoliopsida</taxon>
        <taxon>eudicotyledons</taxon>
        <taxon>Gunneridae</taxon>
        <taxon>Pentapetalae</taxon>
        <taxon>asterids</taxon>
        <taxon>campanulids</taxon>
        <taxon>Apiales</taxon>
        <taxon>Apiaceae</taxon>
        <taxon>Apioideae</taxon>
        <taxon>Scandiceae</taxon>
        <taxon>Daucinae</taxon>
        <taxon>Daucus</taxon>
        <taxon>Daucus sect. Daucus</taxon>
    </lineage>
</organism>
<accession>A0A164WBJ4</accession>
<dbReference type="GO" id="GO:0042910">
    <property type="term" value="F:xenobiotic transmembrane transporter activity"/>
    <property type="evidence" value="ECO:0007669"/>
    <property type="project" value="InterPro"/>
</dbReference>
<evidence type="ECO:0000256" key="2">
    <source>
        <dbReference type="ARBA" id="ARBA00010199"/>
    </source>
</evidence>
<feature type="transmembrane region" description="Helical" evidence="6">
    <location>
        <begin position="245"/>
        <end position="264"/>
    </location>
</feature>
<dbReference type="Gramene" id="KZM91558">
    <property type="protein sequence ID" value="KZM91558"/>
    <property type="gene ID" value="DCAR_021077"/>
</dbReference>
<comment type="subcellular location">
    <subcellularLocation>
        <location evidence="1">Membrane</location>
        <topology evidence="1">Multi-pass membrane protein</topology>
    </subcellularLocation>
</comment>
<dbReference type="InterPro" id="IPR002528">
    <property type="entry name" value="MATE_fam"/>
</dbReference>
<feature type="transmembrane region" description="Helical" evidence="6">
    <location>
        <begin position="208"/>
        <end position="233"/>
    </location>
</feature>
<dbReference type="AlphaFoldDB" id="A0A164WBJ4"/>
<comment type="caution">
    <text evidence="7">The sequence shown here is derived from an EMBL/GenBank/DDBJ whole genome shotgun (WGS) entry which is preliminary data.</text>
</comment>
<protein>
    <recommendedName>
        <fullName evidence="8">Protein DETOXIFICATION</fullName>
    </recommendedName>
</protein>
<dbReference type="GO" id="GO:1990961">
    <property type="term" value="P:xenobiotic detoxification by transmembrane export across the plasma membrane"/>
    <property type="evidence" value="ECO:0007669"/>
    <property type="project" value="InterPro"/>
</dbReference>
<sequence length="431" mass="47800">MGDSEAAVAVKTPENKEKQMFKKSTWGDFKAEAKQISMIFTPMLIVTTSQYLLRFVSTLMVGHVGKLYLSGAVVSMSFTNVSGFSFLKLLILIQQDPDISREAGKFSIRLIPALFPYAILQPLVRYLQSQYLILPLLTSSVATLLFHVPVCWAFVFKFNMGSDGAAYAIGLSYWFNAIFLGLYAMYSPKCADTRAPLSWEIFGTIKDFFRFGIPSALMVCLEWWAYEIIILLAGVMRNPQLETSVLITVAVLHYFAPFSLGVAASVRVSNELGAGNPQAVRTTVWVVMVLGVIEVSVAAVVLYSLRHVLGRAFVSDKDIIDYVRRMTPFICLTMILDAVQGILSGVARGTGWQRLGAYVNLGSYYLVGIPMALLLGFLVHMRAKGLWIGLVAGSLVQSILLAIITSFTNWKKEVEDTKERVLEMKASDEKK</sequence>
<dbReference type="PANTHER" id="PTHR11206">
    <property type="entry name" value="MULTIDRUG RESISTANCE PROTEIN"/>
    <property type="match status" value="1"/>
</dbReference>
<evidence type="ECO:0000256" key="4">
    <source>
        <dbReference type="ARBA" id="ARBA00022989"/>
    </source>
</evidence>
<evidence type="ECO:0000256" key="5">
    <source>
        <dbReference type="ARBA" id="ARBA00023136"/>
    </source>
</evidence>
<dbReference type="OMA" id="FLWITME"/>
<evidence type="ECO:0000313" key="7">
    <source>
        <dbReference type="EMBL" id="KZM91558.1"/>
    </source>
</evidence>
<evidence type="ECO:0000256" key="1">
    <source>
        <dbReference type="ARBA" id="ARBA00004141"/>
    </source>
</evidence>
<feature type="transmembrane region" description="Helical" evidence="6">
    <location>
        <begin position="167"/>
        <end position="188"/>
    </location>
</feature>
<dbReference type="GO" id="GO:0015297">
    <property type="term" value="F:antiporter activity"/>
    <property type="evidence" value="ECO:0007669"/>
    <property type="project" value="InterPro"/>
</dbReference>
<keyword evidence="4 6" id="KW-1133">Transmembrane helix</keyword>
<keyword evidence="3 6" id="KW-0812">Transmembrane</keyword>
<feature type="transmembrane region" description="Helical" evidence="6">
    <location>
        <begin position="39"/>
        <end position="61"/>
    </location>
</feature>
<dbReference type="NCBIfam" id="TIGR00797">
    <property type="entry name" value="matE"/>
    <property type="match status" value="1"/>
</dbReference>
<feature type="transmembrane region" description="Helical" evidence="6">
    <location>
        <begin position="284"/>
        <end position="305"/>
    </location>
</feature>
<proteinExistence type="inferred from homology"/>
<dbReference type="EMBL" id="LNRQ01000006">
    <property type="protein sequence ID" value="KZM91558.1"/>
    <property type="molecule type" value="Genomic_DNA"/>
</dbReference>
<feature type="transmembrane region" description="Helical" evidence="6">
    <location>
        <begin position="386"/>
        <end position="407"/>
    </location>
</feature>
<dbReference type="CDD" id="cd13132">
    <property type="entry name" value="MATE_eukaryotic"/>
    <property type="match status" value="1"/>
</dbReference>
<dbReference type="InterPro" id="IPR045069">
    <property type="entry name" value="MATE_euk"/>
</dbReference>
<name>A0A164WBJ4_DAUCS</name>
<evidence type="ECO:0008006" key="8">
    <source>
        <dbReference type="Google" id="ProtNLM"/>
    </source>
</evidence>